<feature type="chain" id="PRO_5045295281" evidence="1">
    <location>
        <begin position="24"/>
        <end position="126"/>
    </location>
</feature>
<keyword evidence="1" id="KW-0732">Signal</keyword>
<organism evidence="2 3">
    <name type="scientific">Nodularia harveyana UHCC-0300</name>
    <dbReference type="NCBI Taxonomy" id="2974287"/>
    <lineage>
        <taxon>Bacteria</taxon>
        <taxon>Bacillati</taxon>
        <taxon>Cyanobacteriota</taxon>
        <taxon>Cyanophyceae</taxon>
        <taxon>Nostocales</taxon>
        <taxon>Nodulariaceae</taxon>
        <taxon>Nodularia</taxon>
    </lineage>
</organism>
<accession>A0ABU5U9G9</accession>
<evidence type="ECO:0000256" key="1">
    <source>
        <dbReference type="SAM" id="SignalP"/>
    </source>
</evidence>
<feature type="signal peptide" evidence="1">
    <location>
        <begin position="1"/>
        <end position="23"/>
    </location>
</feature>
<comment type="caution">
    <text evidence="2">The sequence shown here is derived from an EMBL/GenBank/DDBJ whole genome shotgun (WGS) entry which is preliminary data.</text>
</comment>
<proteinExistence type="predicted"/>
<keyword evidence="3" id="KW-1185">Reference proteome</keyword>
<dbReference type="EMBL" id="JAYGHG010000001">
    <property type="protein sequence ID" value="MEA5580033.1"/>
    <property type="molecule type" value="Genomic_DNA"/>
</dbReference>
<evidence type="ECO:0000313" key="3">
    <source>
        <dbReference type="Proteomes" id="UP001302120"/>
    </source>
</evidence>
<evidence type="ECO:0000313" key="2">
    <source>
        <dbReference type="EMBL" id="MEA5580033.1"/>
    </source>
</evidence>
<dbReference type="RefSeq" id="WP_323194369.1">
    <property type="nucleotide sequence ID" value="NZ_JAYGHG010000001.1"/>
</dbReference>
<dbReference type="Proteomes" id="UP001302120">
    <property type="component" value="Unassembled WGS sequence"/>
</dbReference>
<protein>
    <submittedName>
        <fullName evidence="2">DUF4359 domain-containing protein</fullName>
    </submittedName>
</protein>
<gene>
    <name evidence="2" type="ORF">VB620_01605</name>
</gene>
<dbReference type="Pfam" id="PF14271">
    <property type="entry name" value="DUF4359"/>
    <property type="match status" value="1"/>
</dbReference>
<reference evidence="2 3" key="1">
    <citation type="submission" date="2023-12" db="EMBL/GenBank/DDBJ databases">
        <title>Baltic Sea Cyanobacteria.</title>
        <authorList>
            <person name="Delbaje E."/>
            <person name="Fewer D.P."/>
            <person name="Shishido T.K."/>
        </authorList>
    </citation>
    <scope>NUCLEOTIDE SEQUENCE [LARGE SCALE GENOMIC DNA]</scope>
    <source>
        <strain evidence="2 3">UHCC-0300</strain>
    </source>
</reference>
<sequence length="126" mass="14198">MKALSIILGSTALGLAAFGVAMATTNPSQAEYEEYATQRLTEYLKEDVCSKTQNFLESLIKSQCDNLVDQASPQIREILSRSTEKQNYVIFTIYKTELKLSSLIPGYKFETVGGLNQFYTYMAERQ</sequence>
<name>A0ABU5U9G9_9CYAN</name>
<dbReference type="InterPro" id="IPR025578">
    <property type="entry name" value="DUF4359"/>
</dbReference>